<proteinExistence type="predicted"/>
<sequence>MAGKTSKNERHSLGGKSQSVVVGQMIKLLIRDGNNEAFTLWVRKNCLHLFNALYCGRDYYVRIPDTVYRPEVNQMQPCRSISSSTEHYRAGGDMTHFYWTLNDVRRPYRIINPIVVL</sequence>
<comment type="caution">
    <text evidence="1">The sequence shown here is derived from an EMBL/GenBank/DDBJ whole genome shotgun (WGS) entry which is preliminary data.</text>
</comment>
<accession>A0ABD0UXM3</accession>
<reference evidence="1 2" key="1">
    <citation type="journal article" date="2024" name="Plant Biotechnol. J.">
        <title>Dendrobium thyrsiflorum genome and its molecular insights into genes involved in important horticultural traits.</title>
        <authorList>
            <person name="Chen B."/>
            <person name="Wang J.Y."/>
            <person name="Zheng P.J."/>
            <person name="Li K.L."/>
            <person name="Liang Y.M."/>
            <person name="Chen X.F."/>
            <person name="Zhang C."/>
            <person name="Zhao X."/>
            <person name="He X."/>
            <person name="Zhang G.Q."/>
            <person name="Liu Z.J."/>
            <person name="Xu Q."/>
        </authorList>
    </citation>
    <scope>NUCLEOTIDE SEQUENCE [LARGE SCALE GENOMIC DNA]</scope>
    <source>
        <strain evidence="1">GZMU011</strain>
    </source>
</reference>
<evidence type="ECO:0000313" key="1">
    <source>
        <dbReference type="EMBL" id="KAL0917418.1"/>
    </source>
</evidence>
<evidence type="ECO:0000313" key="2">
    <source>
        <dbReference type="Proteomes" id="UP001552299"/>
    </source>
</evidence>
<protein>
    <submittedName>
        <fullName evidence="1">Uncharacterized protein</fullName>
    </submittedName>
</protein>
<name>A0ABD0UXM3_DENTH</name>
<organism evidence="1 2">
    <name type="scientific">Dendrobium thyrsiflorum</name>
    <name type="common">Pinecone-like raceme dendrobium</name>
    <name type="synonym">Orchid</name>
    <dbReference type="NCBI Taxonomy" id="117978"/>
    <lineage>
        <taxon>Eukaryota</taxon>
        <taxon>Viridiplantae</taxon>
        <taxon>Streptophyta</taxon>
        <taxon>Embryophyta</taxon>
        <taxon>Tracheophyta</taxon>
        <taxon>Spermatophyta</taxon>
        <taxon>Magnoliopsida</taxon>
        <taxon>Liliopsida</taxon>
        <taxon>Asparagales</taxon>
        <taxon>Orchidaceae</taxon>
        <taxon>Epidendroideae</taxon>
        <taxon>Malaxideae</taxon>
        <taxon>Dendrobiinae</taxon>
        <taxon>Dendrobium</taxon>
    </lineage>
</organism>
<keyword evidence="2" id="KW-1185">Reference proteome</keyword>
<dbReference type="AlphaFoldDB" id="A0ABD0UXM3"/>
<dbReference type="Proteomes" id="UP001552299">
    <property type="component" value="Unassembled WGS sequence"/>
</dbReference>
<dbReference type="EMBL" id="JANQDX010000010">
    <property type="protein sequence ID" value="KAL0917418.1"/>
    <property type="molecule type" value="Genomic_DNA"/>
</dbReference>
<gene>
    <name evidence="1" type="ORF">M5K25_012476</name>
</gene>